<dbReference type="InterPro" id="IPR036188">
    <property type="entry name" value="FAD/NAD-bd_sf"/>
</dbReference>
<evidence type="ECO:0008006" key="8">
    <source>
        <dbReference type="Google" id="ProtNLM"/>
    </source>
</evidence>
<dbReference type="GO" id="GO:0050661">
    <property type="term" value="F:NADP binding"/>
    <property type="evidence" value="ECO:0007669"/>
    <property type="project" value="InterPro"/>
</dbReference>
<dbReference type="InterPro" id="IPR050346">
    <property type="entry name" value="FMO-like"/>
</dbReference>
<sequence>MYDLNPQRELKRICIIGAGPSGLAALKIIKDTQQYKTGLWEPVAFEARENIGGIWLPAPPTDDPPLTSLYDSLTTNLPHPIMSYTGFPFPPSTPVYPHASIVQKYLLSYTEHFGLIPHIKFKTSVESVERKSGKWQVKVSTGESSLFDLVMVCNGSYRVPRYPNAQGVENWLKSGKATHSAWYRKPRNLGKVLVVGGGPSGSDISAEMASVSPTIVHSVTGGKYEDIGNLKKRGRVSRFEDNGRVVFEDGTVEEDINHCILATGYETAFPFFSESGIRKGVPPPVPPLPSELYNTTYGVFPLAKHIFPLHDPSLAFLRIPSRVVPFPLVEAQARAILHVFVHPGAFNSTQEAIDVITRYEELRSQTGDDLRSIAKAWDVMRVEQFDYRDELHEFAAGTFEVVKVEEWEKVMYKNKNVLRTVWRELERSGEADEWVKGVGENGTHEWVSLLGRMLDKAKEMRLPVFDLQQARL</sequence>
<evidence type="ECO:0000313" key="6">
    <source>
        <dbReference type="EMBL" id="KIL63136.1"/>
    </source>
</evidence>
<dbReference type="PRINTS" id="PR00370">
    <property type="entry name" value="FMOXYGENASE"/>
</dbReference>
<dbReference type="InterPro" id="IPR020946">
    <property type="entry name" value="Flavin_mOase-like"/>
</dbReference>
<comment type="similarity">
    <text evidence="1">Belongs to the FMO family.</text>
</comment>
<evidence type="ECO:0000256" key="4">
    <source>
        <dbReference type="ARBA" id="ARBA00022857"/>
    </source>
</evidence>
<evidence type="ECO:0000256" key="1">
    <source>
        <dbReference type="ARBA" id="ARBA00009183"/>
    </source>
</evidence>
<dbReference type="EMBL" id="KN818262">
    <property type="protein sequence ID" value="KIL63136.1"/>
    <property type="molecule type" value="Genomic_DNA"/>
</dbReference>
<evidence type="ECO:0000256" key="3">
    <source>
        <dbReference type="ARBA" id="ARBA00022827"/>
    </source>
</evidence>
<reference evidence="6 7" key="1">
    <citation type="submission" date="2014-04" db="EMBL/GenBank/DDBJ databases">
        <title>Evolutionary Origins and Diversification of the Mycorrhizal Mutualists.</title>
        <authorList>
            <consortium name="DOE Joint Genome Institute"/>
            <consortium name="Mycorrhizal Genomics Consortium"/>
            <person name="Kohler A."/>
            <person name="Kuo A."/>
            <person name="Nagy L.G."/>
            <person name="Floudas D."/>
            <person name="Copeland A."/>
            <person name="Barry K.W."/>
            <person name="Cichocki N."/>
            <person name="Veneault-Fourrey C."/>
            <person name="LaButti K."/>
            <person name="Lindquist E.A."/>
            <person name="Lipzen A."/>
            <person name="Lundell T."/>
            <person name="Morin E."/>
            <person name="Murat C."/>
            <person name="Riley R."/>
            <person name="Ohm R."/>
            <person name="Sun H."/>
            <person name="Tunlid A."/>
            <person name="Henrissat B."/>
            <person name="Grigoriev I.V."/>
            <person name="Hibbett D.S."/>
            <person name="Martin F."/>
        </authorList>
    </citation>
    <scope>NUCLEOTIDE SEQUENCE [LARGE SCALE GENOMIC DNA]</scope>
    <source>
        <strain evidence="6 7">Koide BX008</strain>
    </source>
</reference>
<keyword evidence="4" id="KW-0521">NADP</keyword>
<keyword evidence="3" id="KW-0274">FAD</keyword>
<dbReference type="PANTHER" id="PTHR23023">
    <property type="entry name" value="DIMETHYLANILINE MONOOXYGENASE"/>
    <property type="match status" value="1"/>
</dbReference>
<dbReference type="Proteomes" id="UP000054549">
    <property type="component" value="Unassembled WGS sequence"/>
</dbReference>
<dbReference type="Gene3D" id="3.50.50.60">
    <property type="entry name" value="FAD/NAD(P)-binding domain"/>
    <property type="match status" value="2"/>
</dbReference>
<dbReference type="InterPro" id="IPR000960">
    <property type="entry name" value="Flavin_mOase"/>
</dbReference>
<keyword evidence="7" id="KW-1185">Reference proteome</keyword>
<dbReference type="HOGENOM" id="CLU_006909_5_1_1"/>
<dbReference type="SUPFAM" id="SSF51905">
    <property type="entry name" value="FAD/NAD(P)-binding domain"/>
    <property type="match status" value="2"/>
</dbReference>
<evidence type="ECO:0000256" key="5">
    <source>
        <dbReference type="ARBA" id="ARBA00023002"/>
    </source>
</evidence>
<organism evidence="6 7">
    <name type="scientific">Amanita muscaria (strain Koide BX008)</name>
    <dbReference type="NCBI Taxonomy" id="946122"/>
    <lineage>
        <taxon>Eukaryota</taxon>
        <taxon>Fungi</taxon>
        <taxon>Dikarya</taxon>
        <taxon>Basidiomycota</taxon>
        <taxon>Agaricomycotina</taxon>
        <taxon>Agaricomycetes</taxon>
        <taxon>Agaricomycetidae</taxon>
        <taxon>Agaricales</taxon>
        <taxon>Pluteineae</taxon>
        <taxon>Amanitaceae</taxon>
        <taxon>Amanita</taxon>
    </lineage>
</organism>
<accession>A0A0C2X1W1</accession>
<dbReference type="STRING" id="946122.A0A0C2X1W1"/>
<dbReference type="GO" id="GO:0050660">
    <property type="term" value="F:flavin adenine dinucleotide binding"/>
    <property type="evidence" value="ECO:0007669"/>
    <property type="project" value="InterPro"/>
</dbReference>
<gene>
    <name evidence="6" type="ORF">M378DRAFT_80150</name>
</gene>
<dbReference type="PIRSF" id="PIRSF000332">
    <property type="entry name" value="FMO"/>
    <property type="match status" value="1"/>
</dbReference>
<keyword evidence="5" id="KW-0560">Oxidoreductase</keyword>
<evidence type="ECO:0000313" key="7">
    <source>
        <dbReference type="Proteomes" id="UP000054549"/>
    </source>
</evidence>
<dbReference type="Pfam" id="PF00743">
    <property type="entry name" value="FMO-like"/>
    <property type="match status" value="2"/>
</dbReference>
<evidence type="ECO:0000256" key="2">
    <source>
        <dbReference type="ARBA" id="ARBA00022630"/>
    </source>
</evidence>
<dbReference type="AlphaFoldDB" id="A0A0C2X1W1"/>
<keyword evidence="2" id="KW-0285">Flavoprotein</keyword>
<name>A0A0C2X1W1_AMAMK</name>
<proteinExistence type="inferred from homology"/>
<dbReference type="GO" id="GO:0004499">
    <property type="term" value="F:N,N-dimethylaniline monooxygenase activity"/>
    <property type="evidence" value="ECO:0007669"/>
    <property type="project" value="InterPro"/>
</dbReference>
<dbReference type="InParanoid" id="A0A0C2X1W1"/>
<dbReference type="OrthoDB" id="66881at2759"/>
<protein>
    <recommendedName>
        <fullName evidence="8">FAD/NAD(P)-binding domain-containing protein</fullName>
    </recommendedName>
</protein>